<evidence type="ECO:0000259" key="2">
    <source>
        <dbReference type="Pfam" id="PF20172"/>
    </source>
</evidence>
<keyword evidence="4" id="KW-1185">Reference proteome</keyword>
<dbReference type="InterPro" id="IPR046668">
    <property type="entry name" value="DUF6538"/>
</dbReference>
<organism evidence="3 4">
    <name type="scientific">Pseudooceanicola atlanticus</name>
    <dbReference type="NCBI Taxonomy" id="1461694"/>
    <lineage>
        <taxon>Bacteria</taxon>
        <taxon>Pseudomonadati</taxon>
        <taxon>Pseudomonadota</taxon>
        <taxon>Alphaproteobacteria</taxon>
        <taxon>Rhodobacterales</taxon>
        <taxon>Paracoccaceae</taxon>
        <taxon>Pseudooceanicola</taxon>
    </lineage>
</organism>
<gene>
    <name evidence="3" type="ORF">ATO9_08005</name>
</gene>
<dbReference type="EMBL" id="AQQX01000003">
    <property type="protein sequence ID" value="KGM48662.1"/>
    <property type="molecule type" value="Genomic_DNA"/>
</dbReference>
<dbReference type="GO" id="GO:0003677">
    <property type="term" value="F:DNA binding"/>
    <property type="evidence" value="ECO:0007669"/>
    <property type="project" value="InterPro"/>
</dbReference>
<accession>A0A0A0EHI5</accession>
<dbReference type="STRING" id="1461694.ATO9_08005"/>
<evidence type="ECO:0000313" key="4">
    <source>
        <dbReference type="Proteomes" id="UP000030004"/>
    </source>
</evidence>
<evidence type="ECO:0000256" key="1">
    <source>
        <dbReference type="ARBA" id="ARBA00023172"/>
    </source>
</evidence>
<evidence type="ECO:0000313" key="3">
    <source>
        <dbReference type="EMBL" id="KGM48662.1"/>
    </source>
</evidence>
<keyword evidence="1" id="KW-0233">DNA recombination</keyword>
<sequence length="443" mass="49626">MAGLHKRNGIWHLRMRVPRRYLDVAGRSEIHRSLRTDSERRARELLPAAEAQILKDLEAMRALTPEMSGTVDQLAAASHIAANEGFPYRPVADLVTAPLDELLGRFAAVERHGSDPKVATALLGGVEQTGLRLSQFAAADEQLAAFDNRFKNPNQMRVWRNAKIRAASNLRAALDGADILVEDIDHAVALRHRAWWKRRVAAEGLAIESANKEFANLAGMLRRYYENIARPNPPEPYRRVSLRDRHNDENRKLEIPTDWIVEKWFAPGAFDNLNAEARDILLISIETGCRQSEIHDLPPEAIVLDAAIPHILVANSGGEHRREIKNHASKRQVPLVGVALAAARRNPDGFPRYRGRGGYSGNVNGRLRTSGLFPSPEHTIGGLRHSWESRMEAFRVSETEKGHMMGHSIKKIRGRPVYGDDVTLEKRHEIAQQLSLPVPDHLA</sequence>
<proteinExistence type="predicted"/>
<reference evidence="3 4" key="1">
    <citation type="journal article" date="2015" name="Antonie Van Leeuwenhoek">
        <title>Pseudooceanicola atlanticus gen. nov. sp. nov., isolated from surface seawater of the Atlantic Ocean and reclassification of Oceanicola batsensis, Oceanicola marinus, Oceanicola nitratireducens, Oceanicola nanhaiensis, Oceanicola antarcticus and Oceanicola flagellatus, as Pseudooceanicola batsensis comb. nov., Pseudooceanicola marinus comb. nov., Pseudooceanicola nitratireducens comb. nov., Pseudooceanicola nanhaiensis comb. nov., Pseudooceanicola antarcticus comb. nov., and Pseudooceanicola flagellatus comb. nov.</title>
        <authorList>
            <person name="Lai Q."/>
            <person name="Li G."/>
            <person name="Liu X."/>
            <person name="Du Y."/>
            <person name="Sun F."/>
            <person name="Shao Z."/>
        </authorList>
    </citation>
    <scope>NUCLEOTIDE SEQUENCE [LARGE SCALE GENOMIC DNA]</scope>
    <source>
        <strain evidence="3 4">22II-s11g</strain>
    </source>
</reference>
<comment type="caution">
    <text evidence="3">The sequence shown here is derived from an EMBL/GenBank/DDBJ whole genome shotgun (WGS) entry which is preliminary data.</text>
</comment>
<feature type="domain" description="DUF6538" evidence="2">
    <location>
        <begin position="4"/>
        <end position="61"/>
    </location>
</feature>
<dbReference type="RefSeq" id="WP_043747442.1">
    <property type="nucleotide sequence ID" value="NZ_AQQX01000003.1"/>
</dbReference>
<dbReference type="GO" id="GO:0015074">
    <property type="term" value="P:DNA integration"/>
    <property type="evidence" value="ECO:0007669"/>
    <property type="project" value="InterPro"/>
</dbReference>
<dbReference type="AlphaFoldDB" id="A0A0A0EHI5"/>
<dbReference type="eggNOG" id="COG0582">
    <property type="taxonomic scope" value="Bacteria"/>
</dbReference>
<dbReference type="InterPro" id="IPR013762">
    <property type="entry name" value="Integrase-like_cat_sf"/>
</dbReference>
<dbReference type="Proteomes" id="UP000030004">
    <property type="component" value="Unassembled WGS sequence"/>
</dbReference>
<dbReference type="InterPro" id="IPR011010">
    <property type="entry name" value="DNA_brk_join_enz"/>
</dbReference>
<name>A0A0A0EHI5_9RHOB</name>
<dbReference type="GO" id="GO:0006310">
    <property type="term" value="P:DNA recombination"/>
    <property type="evidence" value="ECO:0007669"/>
    <property type="project" value="UniProtKB-KW"/>
</dbReference>
<dbReference type="OrthoDB" id="7222937at2"/>
<protein>
    <recommendedName>
        <fullName evidence="2">DUF6538 domain-containing protein</fullName>
    </recommendedName>
</protein>
<dbReference type="Pfam" id="PF20172">
    <property type="entry name" value="DUF6538"/>
    <property type="match status" value="1"/>
</dbReference>
<dbReference type="SUPFAM" id="SSF56349">
    <property type="entry name" value="DNA breaking-rejoining enzymes"/>
    <property type="match status" value="1"/>
</dbReference>
<dbReference type="Gene3D" id="1.10.443.10">
    <property type="entry name" value="Intergrase catalytic core"/>
    <property type="match status" value="1"/>
</dbReference>